<sequence length="251" mass="28721">MSVIDYVLPVPYIKINNDFEIINYSKEAENIFQFSSNLSSIVDEENVAKLKNFLKTSDNSKPVEISLRTKTRPLELFDLYVSWDHYLNGHVVCIKKDQNNKFLEDMVLNLQNRLSSTDFELFEKKEELEKAFMEIDKLSGPFITLSAEVALIPMFGDITPRKINAIKENTLKSAYKHDLDTMLFDFTGVGSITREGLQEMESLFTALSYMGGIEAVIVGVKPEHAKQMNALNADEEFSFLSTLQEAMRKYL</sequence>
<organism evidence="2 3">
    <name type="scientific">Fictibacillus marinisediminis</name>
    <dbReference type="NCBI Taxonomy" id="2878389"/>
    <lineage>
        <taxon>Bacteria</taxon>
        <taxon>Bacillati</taxon>
        <taxon>Bacillota</taxon>
        <taxon>Bacilli</taxon>
        <taxon>Bacillales</taxon>
        <taxon>Fictibacillaceae</taxon>
        <taxon>Fictibacillus</taxon>
    </lineage>
</organism>
<dbReference type="Pfam" id="PF01740">
    <property type="entry name" value="STAS"/>
    <property type="match status" value="1"/>
</dbReference>
<evidence type="ECO:0000313" key="3">
    <source>
        <dbReference type="Proteomes" id="UP001139011"/>
    </source>
</evidence>
<dbReference type="InterPro" id="IPR036513">
    <property type="entry name" value="STAS_dom_sf"/>
</dbReference>
<gene>
    <name evidence="2" type="ORF">LCY76_01320</name>
</gene>
<dbReference type="CDD" id="cd07041">
    <property type="entry name" value="STAS_RsbR_RsbS_like"/>
    <property type="match status" value="1"/>
</dbReference>
<dbReference type="PANTHER" id="PTHR33745">
    <property type="entry name" value="RSBT ANTAGONIST PROTEIN RSBS-RELATED"/>
    <property type="match status" value="1"/>
</dbReference>
<accession>A0A9X1X8T0</accession>
<reference evidence="2" key="1">
    <citation type="submission" date="2021-09" db="EMBL/GenBank/DDBJ databases">
        <title>Genome analysis of Fictibacillus sp. KIGAM418 isolated from marine sediment.</title>
        <authorList>
            <person name="Seo M.-J."/>
            <person name="Cho E.-S."/>
            <person name="Hwang C.Y."/>
        </authorList>
    </citation>
    <scope>NUCLEOTIDE SEQUENCE</scope>
    <source>
        <strain evidence="2">KIGAM418</strain>
    </source>
</reference>
<keyword evidence="3" id="KW-1185">Reference proteome</keyword>
<feature type="domain" description="STAS" evidence="1">
    <location>
        <begin position="139"/>
        <end position="250"/>
    </location>
</feature>
<dbReference type="InterPro" id="IPR051932">
    <property type="entry name" value="Bact_StressResp_Reg"/>
</dbReference>
<dbReference type="EMBL" id="JAIWJX010000002">
    <property type="protein sequence ID" value="MCK6255285.1"/>
    <property type="molecule type" value="Genomic_DNA"/>
</dbReference>
<proteinExistence type="predicted"/>
<dbReference type="AlphaFoldDB" id="A0A9X1X8T0"/>
<evidence type="ECO:0000259" key="1">
    <source>
        <dbReference type="PROSITE" id="PS50801"/>
    </source>
</evidence>
<protein>
    <submittedName>
        <fullName evidence="2">STAS domain-containing protein</fullName>
    </submittedName>
</protein>
<dbReference type="Proteomes" id="UP001139011">
    <property type="component" value="Unassembled WGS sequence"/>
</dbReference>
<dbReference type="InterPro" id="IPR002645">
    <property type="entry name" value="STAS_dom"/>
</dbReference>
<dbReference type="SUPFAM" id="SSF52091">
    <property type="entry name" value="SpoIIaa-like"/>
    <property type="match status" value="1"/>
</dbReference>
<comment type="caution">
    <text evidence="2">The sequence shown here is derived from an EMBL/GenBank/DDBJ whole genome shotgun (WGS) entry which is preliminary data.</text>
</comment>
<name>A0A9X1X8T0_9BACL</name>
<dbReference type="Gene3D" id="3.30.750.24">
    <property type="entry name" value="STAS domain"/>
    <property type="match status" value="1"/>
</dbReference>
<dbReference type="PROSITE" id="PS50801">
    <property type="entry name" value="STAS"/>
    <property type="match status" value="1"/>
</dbReference>
<dbReference type="RefSeq" id="WP_248251145.1">
    <property type="nucleotide sequence ID" value="NZ_JAIWJX010000002.1"/>
</dbReference>
<evidence type="ECO:0000313" key="2">
    <source>
        <dbReference type="EMBL" id="MCK6255285.1"/>
    </source>
</evidence>
<dbReference type="PANTHER" id="PTHR33745:SF8">
    <property type="entry name" value="BLUE-LIGHT PHOTORECEPTOR"/>
    <property type="match status" value="1"/>
</dbReference>